<organism evidence="2 3">
    <name type="scientific">Bordetella petrii (strain ATCC BAA-461 / DSM 12804 / CCUG 43448 / CIP 107267 / Se-1111R)</name>
    <dbReference type="NCBI Taxonomy" id="340100"/>
    <lineage>
        <taxon>Bacteria</taxon>
        <taxon>Pseudomonadati</taxon>
        <taxon>Pseudomonadota</taxon>
        <taxon>Betaproteobacteria</taxon>
        <taxon>Burkholderiales</taxon>
        <taxon>Alcaligenaceae</taxon>
        <taxon>Bordetella</taxon>
    </lineage>
</organism>
<dbReference type="EMBL" id="AM902716">
    <property type="protein sequence ID" value="CAP40856.1"/>
    <property type="molecule type" value="Genomic_DNA"/>
</dbReference>
<dbReference type="Pfam" id="PF05076">
    <property type="entry name" value="SUFU"/>
    <property type="match status" value="1"/>
</dbReference>
<dbReference type="Proteomes" id="UP000001225">
    <property type="component" value="Chromosome"/>
</dbReference>
<reference evidence="2 3" key="1">
    <citation type="journal article" date="2008" name="BMC Genomics">
        <title>The missing link: Bordetella petrii is endowed with both the metabolic versatility of environmental bacteria and virulence traits of pathogenic Bordetellae.</title>
        <authorList>
            <person name="Gross R."/>
            <person name="Guzman C.A."/>
            <person name="Sebaihia M."/>
            <person name="Martins Dos Santos V.A."/>
            <person name="Pieper D.H."/>
            <person name="Koebnik R."/>
            <person name="Lechner M."/>
            <person name="Bartels D."/>
            <person name="Buhrmester J."/>
            <person name="Choudhuri J.V."/>
            <person name="Ebensen T."/>
            <person name="Gaigalat L."/>
            <person name="Herrmann S."/>
            <person name="Khachane A.N."/>
            <person name="Larisch C."/>
            <person name="Link S."/>
            <person name="Linke B."/>
            <person name="Meyer F."/>
            <person name="Mormann S."/>
            <person name="Nakunst D."/>
            <person name="Rueckert C."/>
            <person name="Schneiker-Bekel S."/>
            <person name="Schulze K."/>
            <person name="Vorhoelter F.J."/>
            <person name="Yevsa T."/>
            <person name="Engle J.T."/>
            <person name="Goldman W.E."/>
            <person name="Puehler A."/>
            <person name="Goebel U.B."/>
            <person name="Goesmann A."/>
            <person name="Bloecker H."/>
            <person name="Kaiser O."/>
            <person name="Martinez-Arias R."/>
        </authorList>
    </citation>
    <scope>NUCLEOTIDE SEQUENCE [LARGE SCALE GENOMIC DNA]</scope>
    <source>
        <strain evidence="3">ATCC BAA-461 / DSM 12804 / CCUG 43448 / CIP 107267 / Se-1111R</strain>
    </source>
</reference>
<gene>
    <name evidence="2" type="ordered locus">Bpet0524</name>
</gene>
<dbReference type="AlphaFoldDB" id="A9I1F5"/>
<dbReference type="eggNOG" id="ENOG5032REF">
    <property type="taxonomic scope" value="Bacteria"/>
</dbReference>
<sequence>MARHALAVFEGTPVVHAYRHDEIDLSIDILVVDDSPDDGLVSYSTVGLFETELRHGDGKPLPMRIELCAEAPQEQEFWGNILSTAAFGLMRDGHAALPGSALPDCVGEYYPDATVPHLYLCVPFSWQDGEFRRLELGGQIINWLQAFPISDAELAYLKTHGADAFEDLLLEHDPDLYDLERDSIV</sequence>
<keyword evidence="3" id="KW-1185">Reference proteome</keyword>
<evidence type="ECO:0000313" key="2">
    <source>
        <dbReference type="EMBL" id="CAP40856.1"/>
    </source>
</evidence>
<feature type="domain" description="Suppressor of fused-like" evidence="1">
    <location>
        <begin position="26"/>
        <end position="181"/>
    </location>
</feature>
<accession>A9I1F5</accession>
<name>A9I1F5_BORPD</name>
<dbReference type="KEGG" id="bpt:Bpet0524"/>
<protein>
    <recommendedName>
        <fullName evidence="1">Suppressor of fused-like domain-containing protein</fullName>
    </recommendedName>
</protein>
<dbReference type="InterPro" id="IPR020941">
    <property type="entry name" value="SUFU-like_domain"/>
</dbReference>
<dbReference type="STRING" id="94624.Bpet0524"/>
<proteinExistence type="predicted"/>
<evidence type="ECO:0000259" key="1">
    <source>
        <dbReference type="Pfam" id="PF05076"/>
    </source>
</evidence>
<evidence type="ECO:0000313" key="3">
    <source>
        <dbReference type="Proteomes" id="UP000001225"/>
    </source>
</evidence>